<protein>
    <recommendedName>
        <fullName evidence="4">SH3 domain-containing protein</fullName>
    </recommendedName>
</protein>
<organism evidence="2 3">
    <name type="scientific">Alteriqipengyuania halimionae</name>
    <dbReference type="NCBI Taxonomy" id="1926630"/>
    <lineage>
        <taxon>Bacteria</taxon>
        <taxon>Pseudomonadati</taxon>
        <taxon>Pseudomonadota</taxon>
        <taxon>Alphaproteobacteria</taxon>
        <taxon>Sphingomonadales</taxon>
        <taxon>Erythrobacteraceae</taxon>
        <taxon>Alteriqipengyuania</taxon>
    </lineage>
</organism>
<dbReference type="AlphaFoldDB" id="A0A6I4U1L1"/>
<reference evidence="2 3" key="1">
    <citation type="submission" date="2019-12" db="EMBL/GenBank/DDBJ databases">
        <title>Genomic-based taxomic classification of the family Erythrobacteraceae.</title>
        <authorList>
            <person name="Xu L."/>
        </authorList>
    </citation>
    <scope>NUCLEOTIDE SEQUENCE [LARGE SCALE GENOMIC DNA]</scope>
    <source>
        <strain evidence="2 3">LMG 29519</strain>
    </source>
</reference>
<evidence type="ECO:0000313" key="2">
    <source>
        <dbReference type="EMBL" id="MXP09596.1"/>
    </source>
</evidence>
<feature type="chain" id="PRO_5026298233" description="SH3 domain-containing protein" evidence="1">
    <location>
        <begin position="21"/>
        <end position="212"/>
    </location>
</feature>
<dbReference type="Proteomes" id="UP000429229">
    <property type="component" value="Unassembled WGS sequence"/>
</dbReference>
<dbReference type="RefSeq" id="WP_160616275.1">
    <property type="nucleotide sequence ID" value="NZ_WTYR01000001.1"/>
</dbReference>
<keyword evidence="3" id="KW-1185">Reference proteome</keyword>
<name>A0A6I4U1L1_9SPHN</name>
<accession>A0A6I4U1L1</accession>
<evidence type="ECO:0000313" key="3">
    <source>
        <dbReference type="Proteomes" id="UP000429229"/>
    </source>
</evidence>
<proteinExistence type="predicted"/>
<gene>
    <name evidence="2" type="ORF">GRI68_05340</name>
</gene>
<feature type="signal peptide" evidence="1">
    <location>
        <begin position="1"/>
        <end position="20"/>
    </location>
</feature>
<dbReference type="EMBL" id="WTYR01000001">
    <property type="protein sequence ID" value="MXP09596.1"/>
    <property type="molecule type" value="Genomic_DNA"/>
</dbReference>
<evidence type="ECO:0000256" key="1">
    <source>
        <dbReference type="SAM" id="SignalP"/>
    </source>
</evidence>
<sequence length="212" mass="23525">MNRYIWTSFAMLLATSPSIAQEAATSENGLPIEAPAIEDGTLRSTDDAPTVEERIATDTPDLACEFFGSWEAVGAGGSTMMVVRQTKPNFDDGDSLLVAFQNPSWSISIGDQLGVIRVTNDDGGWFENAAHSINNGFAISSNFEHVSNVFDGMPSAIIVTRGETIIDSLRALSLYRRWEDFKQCRRSWVDDRDERDRLRELEQNIPVDPFAN</sequence>
<comment type="caution">
    <text evidence="2">The sequence shown here is derived from an EMBL/GenBank/DDBJ whole genome shotgun (WGS) entry which is preliminary data.</text>
</comment>
<evidence type="ECO:0008006" key="4">
    <source>
        <dbReference type="Google" id="ProtNLM"/>
    </source>
</evidence>
<keyword evidence="1" id="KW-0732">Signal</keyword>